<feature type="compositionally biased region" description="Acidic residues" evidence="7">
    <location>
        <begin position="25"/>
        <end position="38"/>
    </location>
</feature>
<evidence type="ECO:0000313" key="9">
    <source>
        <dbReference type="Proteomes" id="UP000717585"/>
    </source>
</evidence>
<keyword evidence="3" id="KW-0963">Cytoplasm</keyword>
<dbReference type="GO" id="GO:0042073">
    <property type="term" value="P:intraciliary transport"/>
    <property type="evidence" value="ECO:0007669"/>
    <property type="project" value="InterPro"/>
</dbReference>
<reference evidence="8" key="1">
    <citation type="submission" date="2021-05" db="EMBL/GenBank/DDBJ databases">
        <title>A free-living protist that lacks canonical eukaryotic 1 DNA replication and segregation systems.</title>
        <authorList>
            <person name="Salas-Leiva D.E."/>
            <person name="Tromer E.C."/>
            <person name="Curtis B.A."/>
            <person name="Jerlstrom-Hultqvist J."/>
            <person name="Kolisko M."/>
            <person name="Yi Z."/>
            <person name="Salas-Leiva J.S."/>
            <person name="Gallot-Lavallee L."/>
            <person name="Kops G.J.P.L."/>
            <person name="Archibald J.M."/>
            <person name="Simpson A.G.B."/>
            <person name="Roger A.J."/>
        </authorList>
    </citation>
    <scope>NUCLEOTIDE SEQUENCE</scope>
    <source>
        <strain evidence="8">BICM</strain>
    </source>
</reference>
<dbReference type="GO" id="GO:0005815">
    <property type="term" value="C:microtubule organizing center"/>
    <property type="evidence" value="ECO:0007669"/>
    <property type="project" value="TreeGrafter"/>
</dbReference>
<dbReference type="AlphaFoldDB" id="A0A8J6B2T7"/>
<dbReference type="GO" id="GO:0030992">
    <property type="term" value="C:intraciliary transport particle B"/>
    <property type="evidence" value="ECO:0007669"/>
    <property type="project" value="TreeGrafter"/>
</dbReference>
<dbReference type="EMBL" id="JAHDYR010000053">
    <property type="protein sequence ID" value="KAG9391724.1"/>
    <property type="molecule type" value="Genomic_DNA"/>
</dbReference>
<keyword evidence="5" id="KW-0206">Cytoskeleton</keyword>
<evidence type="ECO:0000313" key="8">
    <source>
        <dbReference type="EMBL" id="KAG9391724.1"/>
    </source>
</evidence>
<evidence type="ECO:0000256" key="3">
    <source>
        <dbReference type="ARBA" id="ARBA00022490"/>
    </source>
</evidence>
<evidence type="ECO:0000256" key="7">
    <source>
        <dbReference type="SAM" id="MobiDB-lite"/>
    </source>
</evidence>
<sequence length="300" mass="33755">MDINDQPYDEAEDIESASSHPSFDEMNEDEFPEDDLDGDLGSFEESPTLHNSNDMDDHMDMDEGLADDYDDTDLHMAASHAPIPANAREISDLFSYIDVYVPREIEMPVKLEPFIPEYMPAVGDVDPFLKVPRPDGKLDKVGLFFSDEPSLDPSDPTVLELELRTSLGGSSQSSAKRTIVPTPAAIQNWIDNVERLHKEQPVAQVSYSKPMPDIDDLMQIWPAEFEEMLKTSTLPGPDIELSLSEYLEVVATLLDVPFERGQEREVLHLLFTLFHEVNTNEHYVAQGNQVGDGRHPIHSM</sequence>
<keyword evidence="9" id="KW-1185">Reference proteome</keyword>
<evidence type="ECO:0000256" key="5">
    <source>
        <dbReference type="ARBA" id="ARBA00023212"/>
    </source>
</evidence>
<gene>
    <name evidence="8" type="ORF">J8273_6500</name>
</gene>
<dbReference type="GO" id="GO:0031514">
    <property type="term" value="C:motile cilium"/>
    <property type="evidence" value="ECO:0007669"/>
    <property type="project" value="TreeGrafter"/>
</dbReference>
<organism evidence="8 9">
    <name type="scientific">Carpediemonas membranifera</name>
    <dbReference type="NCBI Taxonomy" id="201153"/>
    <lineage>
        <taxon>Eukaryota</taxon>
        <taxon>Metamonada</taxon>
        <taxon>Carpediemonas-like organisms</taxon>
        <taxon>Carpediemonas</taxon>
    </lineage>
</organism>
<keyword evidence="6" id="KW-0966">Cell projection</keyword>
<keyword evidence="4" id="KW-0969">Cilium</keyword>
<dbReference type="OrthoDB" id="2119217at2759"/>
<dbReference type="PANTHER" id="PTHR13376:SF0">
    <property type="entry name" value="INTRAFLAGELLAR TRANSPORT PROTEIN 46 HOMOLOG"/>
    <property type="match status" value="1"/>
</dbReference>
<protein>
    <submittedName>
        <fullName evidence="8">Intraflagellar transport complex B protein 46</fullName>
    </submittedName>
</protein>
<dbReference type="Pfam" id="PF12317">
    <property type="entry name" value="IFT46_B_C"/>
    <property type="match status" value="1"/>
</dbReference>
<comment type="subcellular location">
    <subcellularLocation>
        <location evidence="1">Cytoplasm</location>
        <location evidence="1">Cytoskeleton</location>
        <location evidence="1">Cilium basal body</location>
    </subcellularLocation>
</comment>
<feature type="region of interest" description="Disordered" evidence="7">
    <location>
        <begin position="1"/>
        <end position="67"/>
    </location>
</feature>
<dbReference type="InterPro" id="IPR022088">
    <property type="entry name" value="Intraflagellar_transp_cmplxB"/>
</dbReference>
<evidence type="ECO:0000256" key="1">
    <source>
        <dbReference type="ARBA" id="ARBA00004120"/>
    </source>
</evidence>
<evidence type="ECO:0000256" key="6">
    <source>
        <dbReference type="ARBA" id="ARBA00023273"/>
    </source>
</evidence>
<evidence type="ECO:0000256" key="2">
    <source>
        <dbReference type="ARBA" id="ARBA00007700"/>
    </source>
</evidence>
<dbReference type="Proteomes" id="UP000717585">
    <property type="component" value="Unassembled WGS sequence"/>
</dbReference>
<comment type="caution">
    <text evidence="8">The sequence shown here is derived from an EMBL/GenBank/DDBJ whole genome shotgun (WGS) entry which is preliminary data.</text>
</comment>
<comment type="similarity">
    <text evidence="2">Belongs to the IFT46 family.</text>
</comment>
<dbReference type="PANTHER" id="PTHR13376">
    <property type="entry name" value="INTRAFLAGELLAR TRANSPORT PROTEIN 46 HOMOLOG"/>
    <property type="match status" value="1"/>
</dbReference>
<accession>A0A8J6B2T7</accession>
<proteinExistence type="inferred from homology"/>
<dbReference type="GO" id="GO:0060271">
    <property type="term" value="P:cilium assembly"/>
    <property type="evidence" value="ECO:0007669"/>
    <property type="project" value="TreeGrafter"/>
</dbReference>
<evidence type="ECO:0000256" key="4">
    <source>
        <dbReference type="ARBA" id="ARBA00023069"/>
    </source>
</evidence>
<name>A0A8J6B2T7_9EUKA</name>